<reference evidence="1 2" key="1">
    <citation type="journal article" date="2019" name="Sci. Rep.">
        <title>A high-quality genome of Eragrostis curvula grass provides insights into Poaceae evolution and supports new strategies to enhance forage quality.</title>
        <authorList>
            <person name="Carballo J."/>
            <person name="Santos B.A.C.M."/>
            <person name="Zappacosta D."/>
            <person name="Garbus I."/>
            <person name="Selva J.P."/>
            <person name="Gallo C.A."/>
            <person name="Diaz A."/>
            <person name="Albertini E."/>
            <person name="Caccamo M."/>
            <person name="Echenique V."/>
        </authorList>
    </citation>
    <scope>NUCLEOTIDE SEQUENCE [LARGE SCALE GENOMIC DNA]</scope>
    <source>
        <strain evidence="2">cv. Victoria</strain>
        <tissue evidence="1">Leaf</tissue>
    </source>
</reference>
<comment type="caution">
    <text evidence="1">The sequence shown here is derived from an EMBL/GenBank/DDBJ whole genome shotgun (WGS) entry which is preliminary data.</text>
</comment>
<dbReference type="PANTHER" id="PTHR33994">
    <property type="entry name" value="OS04G0515000 PROTEIN"/>
    <property type="match status" value="1"/>
</dbReference>
<dbReference type="AlphaFoldDB" id="A0A5J9SJA3"/>
<keyword evidence="2" id="KW-1185">Reference proteome</keyword>
<protein>
    <recommendedName>
        <fullName evidence="3">Late embryogenesis abundant protein LEA-2 subgroup domain-containing protein</fullName>
    </recommendedName>
</protein>
<dbReference type="Proteomes" id="UP000324897">
    <property type="component" value="Unassembled WGS sequence"/>
</dbReference>
<proteinExistence type="predicted"/>
<dbReference type="Gramene" id="TVT99059">
    <property type="protein sequence ID" value="TVT99059"/>
    <property type="gene ID" value="EJB05_55615"/>
</dbReference>
<gene>
    <name evidence="1" type="ORF">EJB05_55615</name>
</gene>
<evidence type="ECO:0000313" key="2">
    <source>
        <dbReference type="Proteomes" id="UP000324897"/>
    </source>
</evidence>
<evidence type="ECO:0008006" key="3">
    <source>
        <dbReference type="Google" id="ProtNLM"/>
    </source>
</evidence>
<dbReference type="EMBL" id="RWGY01000771">
    <property type="protein sequence ID" value="TVT99059.1"/>
    <property type="molecule type" value="Genomic_DNA"/>
</dbReference>
<sequence length="149" mass="16309">MESVAYPDNKPTTCSAELVGFTGLQPATDPGATSPSFDLILHIDNGHDFYIRHDGGDVAVSYAGVPLARGRTPSFEMAYKEARAQPVKATSAGVGVPEDLFRLMTEERKWGVAQLRIELGLAWDTFTCDVDLDGQNRVSECYRPTLEQN</sequence>
<name>A0A5J9SJA3_9POAL</name>
<dbReference type="PANTHER" id="PTHR33994:SF24">
    <property type="entry name" value="OS01G0712500 PROTEIN"/>
    <property type="match status" value="1"/>
</dbReference>
<evidence type="ECO:0000313" key="1">
    <source>
        <dbReference type="EMBL" id="TVT99059.1"/>
    </source>
</evidence>
<feature type="non-terminal residue" evidence="1">
    <location>
        <position position="1"/>
    </location>
</feature>
<accession>A0A5J9SJA3</accession>
<organism evidence="1 2">
    <name type="scientific">Eragrostis curvula</name>
    <name type="common">weeping love grass</name>
    <dbReference type="NCBI Taxonomy" id="38414"/>
    <lineage>
        <taxon>Eukaryota</taxon>
        <taxon>Viridiplantae</taxon>
        <taxon>Streptophyta</taxon>
        <taxon>Embryophyta</taxon>
        <taxon>Tracheophyta</taxon>
        <taxon>Spermatophyta</taxon>
        <taxon>Magnoliopsida</taxon>
        <taxon>Liliopsida</taxon>
        <taxon>Poales</taxon>
        <taxon>Poaceae</taxon>
        <taxon>PACMAD clade</taxon>
        <taxon>Chloridoideae</taxon>
        <taxon>Eragrostideae</taxon>
        <taxon>Eragrostidinae</taxon>
        <taxon>Eragrostis</taxon>
    </lineage>
</organism>
<dbReference type="OrthoDB" id="589322at2759"/>